<dbReference type="PANTHER" id="PTHR13360:SF1">
    <property type="entry name" value="ACTIVATING SIGNAL COINTEGRATOR 1 COMPLEX SUBUNIT 1"/>
    <property type="match status" value="1"/>
</dbReference>
<accession>A0A545W050</accession>
<feature type="region of interest" description="Disordered" evidence="1">
    <location>
        <begin position="107"/>
        <end position="130"/>
    </location>
</feature>
<comment type="caution">
    <text evidence="3">The sequence shown here is derived from an EMBL/GenBank/DDBJ whole genome shotgun (WGS) entry which is preliminary data.</text>
</comment>
<dbReference type="STRING" id="43265.A0A545W050"/>
<protein>
    <submittedName>
        <fullName evidence="3">Activating signal cointegrator 1 complex subunit 1</fullName>
    </submittedName>
</protein>
<reference evidence="3 4" key="1">
    <citation type="journal article" date="2019" name="Appl. Microbiol. Biotechnol.">
        <title>Genome sequence of Isaria javanica and comparative genome analysis insights into family S53 peptidase evolution in fungal entomopathogens.</title>
        <authorList>
            <person name="Lin R."/>
            <person name="Zhang X."/>
            <person name="Xin B."/>
            <person name="Zou M."/>
            <person name="Gao Y."/>
            <person name="Qin F."/>
            <person name="Hu Q."/>
            <person name="Xie B."/>
            <person name="Cheng X."/>
        </authorList>
    </citation>
    <scope>NUCLEOTIDE SEQUENCE [LARGE SCALE GENOMIC DNA]</scope>
    <source>
        <strain evidence="3 4">IJ1G</strain>
    </source>
</reference>
<feature type="region of interest" description="Disordered" evidence="1">
    <location>
        <begin position="145"/>
        <end position="169"/>
    </location>
</feature>
<dbReference type="InterPro" id="IPR019510">
    <property type="entry name" value="AKAP7-like_phosphoesterase"/>
</dbReference>
<gene>
    <name evidence="3" type="ORF">IF1G_05305</name>
</gene>
<dbReference type="GO" id="GO:0006355">
    <property type="term" value="P:regulation of DNA-templated transcription"/>
    <property type="evidence" value="ECO:0007669"/>
    <property type="project" value="TreeGrafter"/>
</dbReference>
<feature type="compositionally biased region" description="Acidic residues" evidence="1">
    <location>
        <begin position="121"/>
        <end position="130"/>
    </location>
</feature>
<dbReference type="Gene3D" id="3.90.1140.10">
    <property type="entry name" value="Cyclic phosphodiesterase"/>
    <property type="match status" value="1"/>
</dbReference>
<evidence type="ECO:0000256" key="1">
    <source>
        <dbReference type="SAM" id="MobiDB-lite"/>
    </source>
</evidence>
<dbReference type="AlphaFoldDB" id="A0A545W050"/>
<evidence type="ECO:0000259" key="2">
    <source>
        <dbReference type="Pfam" id="PF10469"/>
    </source>
</evidence>
<keyword evidence="4" id="KW-1185">Reference proteome</keyword>
<evidence type="ECO:0000313" key="3">
    <source>
        <dbReference type="EMBL" id="TQV95476.1"/>
    </source>
</evidence>
<proteinExistence type="predicted"/>
<name>A0A545W050_9HYPO</name>
<feature type="compositionally biased region" description="Gly residues" evidence="1">
    <location>
        <begin position="219"/>
        <end position="229"/>
    </location>
</feature>
<sequence length="295" mass="31799">MAARQGRVNNNGPTHFLCIPLLRRQLARNVVAFRADVTNINAAPPLPLPSSAVRPPGTMHITLGVMSLPQPAQLARAVALLRGLCPRTVLAETRAALRRRRGAGRGLACSPRVASQKNEKNEEEEEDDDGSVWLTLKGLHAMQDPSSTGVLYAPPLDANGDNGPGHGRGQQDAGLLFAFCQAVRQRFMDAGLMEPDRRPFLLHATVVNTTHVKSHERGLGQGSGPGAGPGAATAGRGRGGRERMMLDARTLLEEYAEHVWLDRHEVRSLAICRMGAKPKGDRGDEAYEVVEEVAV</sequence>
<feature type="region of interest" description="Disordered" evidence="1">
    <location>
        <begin position="215"/>
        <end position="241"/>
    </location>
</feature>
<evidence type="ECO:0000313" key="4">
    <source>
        <dbReference type="Proteomes" id="UP000315783"/>
    </source>
</evidence>
<dbReference type="InterPro" id="IPR009210">
    <property type="entry name" value="ASCC1"/>
</dbReference>
<dbReference type="GO" id="GO:0006307">
    <property type="term" value="P:DNA alkylation repair"/>
    <property type="evidence" value="ECO:0007669"/>
    <property type="project" value="InterPro"/>
</dbReference>
<feature type="domain" description="A-kinase anchor protein 7-like phosphoesterase" evidence="2">
    <location>
        <begin position="13"/>
        <end position="293"/>
    </location>
</feature>
<dbReference type="EMBL" id="SPUK01000007">
    <property type="protein sequence ID" value="TQV95476.1"/>
    <property type="molecule type" value="Genomic_DNA"/>
</dbReference>
<dbReference type="OrthoDB" id="277832at2759"/>
<dbReference type="GO" id="GO:0005634">
    <property type="term" value="C:nucleus"/>
    <property type="evidence" value="ECO:0007669"/>
    <property type="project" value="TreeGrafter"/>
</dbReference>
<dbReference type="Proteomes" id="UP000315783">
    <property type="component" value="Unassembled WGS sequence"/>
</dbReference>
<organism evidence="3 4">
    <name type="scientific">Cordyceps javanica</name>
    <dbReference type="NCBI Taxonomy" id="43265"/>
    <lineage>
        <taxon>Eukaryota</taxon>
        <taxon>Fungi</taxon>
        <taxon>Dikarya</taxon>
        <taxon>Ascomycota</taxon>
        <taxon>Pezizomycotina</taxon>
        <taxon>Sordariomycetes</taxon>
        <taxon>Hypocreomycetidae</taxon>
        <taxon>Hypocreales</taxon>
        <taxon>Cordycipitaceae</taxon>
        <taxon>Cordyceps</taxon>
    </lineage>
</organism>
<dbReference type="Pfam" id="PF10469">
    <property type="entry name" value="AKAP7_NLS"/>
    <property type="match status" value="1"/>
</dbReference>
<dbReference type="PANTHER" id="PTHR13360">
    <property type="entry name" value="ACTIVATING SIGNAL COINTEGRATOR 1 COMPLEX SUBUNIT 1"/>
    <property type="match status" value="1"/>
</dbReference>